<comment type="function">
    <text evidence="7">Catalyzes the addition of meso-diaminopimelic acid to the nucleotide precursor UDP-N-acetylmuramoyl-L-alanyl-D-glutamate (UMAG) in the biosynthesis of bacterial cell-wall peptidoglycan.</text>
</comment>
<comment type="pathway">
    <text evidence="7 8">Cell wall biogenesis; peptidoglycan biosynthesis.</text>
</comment>
<dbReference type="GO" id="GO:0051301">
    <property type="term" value="P:cell division"/>
    <property type="evidence" value="ECO:0007669"/>
    <property type="project" value="UniProtKB-KW"/>
</dbReference>
<dbReference type="InterPro" id="IPR013221">
    <property type="entry name" value="Mur_ligase_cen"/>
</dbReference>
<comment type="PTM">
    <text evidence="7">Carboxylation is probably crucial for Mg(2+) binding and, consequently, for the gamma-phosphate positioning of ATP.</text>
</comment>
<gene>
    <name evidence="7" type="primary">murE</name>
    <name evidence="12" type="ORF">E6C51_01995</name>
</gene>
<dbReference type="NCBIfam" id="NF001124">
    <property type="entry name" value="PRK00139.1-2"/>
    <property type="match status" value="1"/>
</dbReference>
<dbReference type="RefSeq" id="WP_190234851.1">
    <property type="nucleotide sequence ID" value="NZ_SSOA01000001.1"/>
</dbReference>
<feature type="binding site" evidence="7">
    <location>
        <position position="185"/>
    </location>
    <ligand>
        <name>UDP-N-acetyl-alpha-D-muramoyl-L-alanyl-D-glutamate</name>
        <dbReference type="ChEBI" id="CHEBI:83900"/>
    </ligand>
</feature>
<dbReference type="GO" id="GO:0009252">
    <property type="term" value="P:peptidoglycan biosynthetic process"/>
    <property type="evidence" value="ECO:0007669"/>
    <property type="project" value="UniProtKB-UniRule"/>
</dbReference>
<keyword evidence="4 7" id="KW-0573">Peptidoglycan synthesis</keyword>
<dbReference type="GO" id="GO:0008765">
    <property type="term" value="F:UDP-N-acetylmuramoylalanyl-D-glutamate-2,6-diaminopimelate ligase activity"/>
    <property type="evidence" value="ECO:0007669"/>
    <property type="project" value="UniProtKB-UniRule"/>
</dbReference>
<comment type="cofactor">
    <cofactor evidence="7">
        <name>Mg(2+)</name>
        <dbReference type="ChEBI" id="CHEBI:18420"/>
    </cofactor>
</comment>
<evidence type="ECO:0000256" key="8">
    <source>
        <dbReference type="RuleBase" id="RU004135"/>
    </source>
</evidence>
<dbReference type="SUPFAM" id="SSF53623">
    <property type="entry name" value="MurD-like peptide ligases, catalytic domain"/>
    <property type="match status" value="1"/>
</dbReference>
<keyword evidence="5 7" id="KW-0131">Cell cycle</keyword>
<comment type="similarity">
    <text evidence="1 7">Belongs to the MurCDEF family. MurE subfamily.</text>
</comment>
<dbReference type="NCBIfam" id="NF001126">
    <property type="entry name" value="PRK00139.1-4"/>
    <property type="match status" value="1"/>
</dbReference>
<keyword evidence="3 7" id="KW-0133">Cell shape</keyword>
<dbReference type="InterPro" id="IPR035911">
    <property type="entry name" value="MurE/MurF_N"/>
</dbReference>
<dbReference type="InterPro" id="IPR004101">
    <property type="entry name" value="Mur_ligase_C"/>
</dbReference>
<evidence type="ECO:0000259" key="11">
    <source>
        <dbReference type="Pfam" id="PF08245"/>
    </source>
</evidence>
<feature type="binding site" evidence="7">
    <location>
        <position position="455"/>
    </location>
    <ligand>
        <name>meso-2,6-diaminopimelate</name>
        <dbReference type="ChEBI" id="CHEBI:57791"/>
    </ligand>
</feature>
<keyword evidence="7" id="KW-0547">Nucleotide-binding</keyword>
<comment type="caution">
    <text evidence="7">Lacks conserved residue(s) required for the propagation of feature annotation.</text>
</comment>
<dbReference type="UniPathway" id="UPA00219"/>
<dbReference type="Pfam" id="PF01225">
    <property type="entry name" value="Mur_ligase"/>
    <property type="match status" value="1"/>
</dbReference>
<keyword evidence="7" id="KW-0460">Magnesium</keyword>
<dbReference type="GO" id="GO:0008360">
    <property type="term" value="P:regulation of cell shape"/>
    <property type="evidence" value="ECO:0007669"/>
    <property type="project" value="UniProtKB-KW"/>
</dbReference>
<dbReference type="Gene3D" id="3.90.190.20">
    <property type="entry name" value="Mur ligase, C-terminal domain"/>
    <property type="match status" value="1"/>
</dbReference>
<dbReference type="Gene3D" id="3.40.1190.10">
    <property type="entry name" value="Mur-like, catalytic domain"/>
    <property type="match status" value="1"/>
</dbReference>
<evidence type="ECO:0000256" key="3">
    <source>
        <dbReference type="ARBA" id="ARBA00022960"/>
    </source>
</evidence>
<dbReference type="InterPro" id="IPR036565">
    <property type="entry name" value="Mur-like_cat_sf"/>
</dbReference>
<dbReference type="EMBL" id="SSOA01000001">
    <property type="protein sequence ID" value="THF53904.1"/>
    <property type="molecule type" value="Genomic_DNA"/>
</dbReference>
<dbReference type="InterPro" id="IPR036615">
    <property type="entry name" value="Mur_ligase_C_dom_sf"/>
</dbReference>
<feature type="binding site" evidence="7">
    <location>
        <begin position="407"/>
        <end position="410"/>
    </location>
    <ligand>
        <name>meso-2,6-diaminopimelate</name>
        <dbReference type="ChEBI" id="CHEBI:57791"/>
    </ligand>
</feature>
<comment type="catalytic activity">
    <reaction evidence="7">
        <text>UDP-N-acetyl-alpha-D-muramoyl-L-alanyl-D-glutamate + meso-2,6-diaminopimelate + ATP = UDP-N-acetyl-alpha-D-muramoyl-L-alanyl-gamma-D-glutamyl-meso-2,6-diaminopimelate + ADP + phosphate + H(+)</text>
        <dbReference type="Rhea" id="RHEA:23676"/>
        <dbReference type="ChEBI" id="CHEBI:15378"/>
        <dbReference type="ChEBI" id="CHEBI:30616"/>
        <dbReference type="ChEBI" id="CHEBI:43474"/>
        <dbReference type="ChEBI" id="CHEBI:57791"/>
        <dbReference type="ChEBI" id="CHEBI:83900"/>
        <dbReference type="ChEBI" id="CHEBI:83905"/>
        <dbReference type="ChEBI" id="CHEBI:456216"/>
        <dbReference type="EC" id="6.3.2.13"/>
    </reaction>
</comment>
<feature type="domain" description="Mur ligase central" evidence="11">
    <location>
        <begin position="108"/>
        <end position="311"/>
    </location>
</feature>
<dbReference type="InterPro" id="IPR005761">
    <property type="entry name" value="UDP-N-AcMur-Glu-dNH2Pim_ligase"/>
</dbReference>
<evidence type="ECO:0000259" key="10">
    <source>
        <dbReference type="Pfam" id="PF02875"/>
    </source>
</evidence>
<dbReference type="GO" id="GO:0071555">
    <property type="term" value="P:cell wall organization"/>
    <property type="evidence" value="ECO:0007669"/>
    <property type="project" value="UniProtKB-KW"/>
</dbReference>
<keyword evidence="2 7" id="KW-0132">Cell division</keyword>
<feature type="binding site" evidence="7">
    <location>
        <position position="187"/>
    </location>
    <ligand>
        <name>UDP-N-acetyl-alpha-D-muramoyl-L-alanyl-D-glutamate</name>
        <dbReference type="ChEBI" id="CHEBI:83900"/>
    </ligand>
</feature>
<evidence type="ECO:0000256" key="1">
    <source>
        <dbReference type="ARBA" id="ARBA00005898"/>
    </source>
</evidence>
<dbReference type="HAMAP" id="MF_00208">
    <property type="entry name" value="MurE"/>
    <property type="match status" value="1"/>
</dbReference>
<evidence type="ECO:0000256" key="7">
    <source>
        <dbReference type="HAMAP-Rule" id="MF_00208"/>
    </source>
</evidence>
<feature type="domain" description="Mur ligase N-terminal catalytic" evidence="9">
    <location>
        <begin position="26"/>
        <end position="97"/>
    </location>
</feature>
<feature type="binding site" evidence="7">
    <location>
        <begin position="110"/>
        <end position="116"/>
    </location>
    <ligand>
        <name>ATP</name>
        <dbReference type="ChEBI" id="CHEBI:30616"/>
    </ligand>
</feature>
<feature type="binding site" evidence="7">
    <location>
        <position position="383"/>
    </location>
    <ligand>
        <name>meso-2,6-diaminopimelate</name>
        <dbReference type="ChEBI" id="CHEBI:57791"/>
    </ligand>
</feature>
<dbReference type="AlphaFoldDB" id="A0A4S4A6B8"/>
<organism evidence="12 13">
    <name type="scientific">Allorhizobium terrae</name>
    <dbReference type="NCBI Taxonomy" id="1848972"/>
    <lineage>
        <taxon>Bacteria</taxon>
        <taxon>Pseudomonadati</taxon>
        <taxon>Pseudomonadota</taxon>
        <taxon>Alphaproteobacteria</taxon>
        <taxon>Hyphomicrobiales</taxon>
        <taxon>Rhizobiaceae</taxon>
        <taxon>Rhizobium/Agrobacterium group</taxon>
        <taxon>Allorhizobium</taxon>
    </lineage>
</organism>
<dbReference type="Proteomes" id="UP000310754">
    <property type="component" value="Unassembled WGS sequence"/>
</dbReference>
<feature type="modified residue" description="N6-carboxylysine" evidence="7">
    <location>
        <position position="219"/>
    </location>
</feature>
<dbReference type="SUPFAM" id="SSF53244">
    <property type="entry name" value="MurD-like peptide ligases, peptide-binding domain"/>
    <property type="match status" value="1"/>
</dbReference>
<evidence type="ECO:0000256" key="2">
    <source>
        <dbReference type="ARBA" id="ARBA00022618"/>
    </source>
</evidence>
<keyword evidence="7" id="KW-0067">ATP-binding</keyword>
<comment type="subcellular location">
    <subcellularLocation>
        <location evidence="7 8">Cytoplasm</location>
    </subcellularLocation>
</comment>
<dbReference type="GO" id="GO:0005737">
    <property type="term" value="C:cytoplasm"/>
    <property type="evidence" value="ECO:0007669"/>
    <property type="project" value="UniProtKB-SubCell"/>
</dbReference>
<evidence type="ECO:0000256" key="4">
    <source>
        <dbReference type="ARBA" id="ARBA00022984"/>
    </source>
</evidence>
<dbReference type="SUPFAM" id="SSF63418">
    <property type="entry name" value="MurE/MurF N-terminal domain"/>
    <property type="match status" value="1"/>
</dbReference>
<comment type="caution">
    <text evidence="12">The sequence shown here is derived from an EMBL/GenBank/DDBJ whole genome shotgun (WGS) entry which is preliminary data.</text>
</comment>
<name>A0A4S4A6B8_9HYPH</name>
<dbReference type="GO" id="GO:0005524">
    <property type="term" value="F:ATP binding"/>
    <property type="evidence" value="ECO:0007669"/>
    <property type="project" value="UniProtKB-UniRule"/>
</dbReference>
<feature type="domain" description="Mur ligase C-terminal" evidence="10">
    <location>
        <begin position="333"/>
        <end position="457"/>
    </location>
</feature>
<feature type="binding site" evidence="7">
    <location>
        <begin position="152"/>
        <end position="153"/>
    </location>
    <ligand>
        <name>UDP-N-acetyl-alpha-D-muramoyl-L-alanyl-D-glutamate</name>
        <dbReference type="ChEBI" id="CHEBI:83900"/>
    </ligand>
</feature>
<keyword evidence="6 7" id="KW-0961">Cell wall biogenesis/degradation</keyword>
<proteinExistence type="inferred from homology"/>
<dbReference type="PANTHER" id="PTHR23135">
    <property type="entry name" value="MUR LIGASE FAMILY MEMBER"/>
    <property type="match status" value="1"/>
</dbReference>
<dbReference type="Pfam" id="PF02875">
    <property type="entry name" value="Mur_ligase_C"/>
    <property type="match status" value="1"/>
</dbReference>
<reference evidence="12 13" key="1">
    <citation type="submission" date="2019-04" db="EMBL/GenBank/DDBJ databases">
        <title>Rhizobium terrae sp. nov., isolated from a paddy soil.</title>
        <authorList>
            <person name="Lin S.-Y."/>
            <person name="Hameed A."/>
            <person name="Huang H.-I."/>
            <person name="Young C.-C."/>
        </authorList>
    </citation>
    <scope>NUCLEOTIDE SEQUENCE [LARGE SCALE GENOMIC DNA]</scope>
    <source>
        <strain evidence="12 13">CC-HIH110</strain>
    </source>
</reference>
<dbReference type="Pfam" id="PF08245">
    <property type="entry name" value="Mur_ligase_M"/>
    <property type="match status" value="1"/>
</dbReference>
<keyword evidence="7" id="KW-0963">Cytoplasm</keyword>
<evidence type="ECO:0000256" key="5">
    <source>
        <dbReference type="ARBA" id="ARBA00023306"/>
    </source>
</evidence>
<dbReference type="InterPro" id="IPR000713">
    <property type="entry name" value="Mur_ligase_N"/>
</dbReference>
<feature type="binding site" evidence="7">
    <location>
        <position position="179"/>
    </location>
    <ligand>
        <name>UDP-N-acetyl-alpha-D-muramoyl-L-alanyl-D-glutamate</name>
        <dbReference type="ChEBI" id="CHEBI:83900"/>
    </ligand>
</feature>
<keyword evidence="7 12" id="KW-0436">Ligase</keyword>
<dbReference type="EC" id="6.3.2.13" evidence="7"/>
<dbReference type="PANTHER" id="PTHR23135:SF4">
    <property type="entry name" value="UDP-N-ACETYLMURAMOYL-L-ALANYL-D-GLUTAMATE--2,6-DIAMINOPIMELATE LIGASE MURE HOMOLOG, CHLOROPLASTIC"/>
    <property type="match status" value="1"/>
</dbReference>
<accession>A0A4S4A6B8</accession>
<feature type="binding site" evidence="7">
    <location>
        <position position="34"/>
    </location>
    <ligand>
        <name>UDP-N-acetyl-alpha-D-muramoyl-L-alanyl-D-glutamate</name>
        <dbReference type="ChEBI" id="CHEBI:83900"/>
    </ligand>
</feature>
<dbReference type="Gene3D" id="3.40.1390.10">
    <property type="entry name" value="MurE/MurF, N-terminal domain"/>
    <property type="match status" value="1"/>
</dbReference>
<dbReference type="NCBIfam" id="TIGR01085">
    <property type="entry name" value="murE"/>
    <property type="match status" value="1"/>
</dbReference>
<evidence type="ECO:0000256" key="6">
    <source>
        <dbReference type="ARBA" id="ARBA00023316"/>
    </source>
</evidence>
<feature type="short sequence motif" description="Meso-diaminopimelate recognition motif" evidence="7">
    <location>
        <begin position="407"/>
        <end position="410"/>
    </location>
</feature>
<evidence type="ECO:0000313" key="13">
    <source>
        <dbReference type="Proteomes" id="UP000310754"/>
    </source>
</evidence>
<evidence type="ECO:0000313" key="12">
    <source>
        <dbReference type="EMBL" id="THF53904.1"/>
    </source>
</evidence>
<sequence>MKLRELTDGALQELIGPLDSGLAELEISGLTADSRKVQPGMMFVALSGVKADGAQFITDAVARGAAVVVASSSVETEVPVLVTDQPRRALALAAARFYGAQPQTMVAVTGTAGKTSVASFVRQIWAYAGLDSAQIGTTGIISSKRNDYGSLTTPDPVELHRMLAELAGEGVTHAAMEASSHGLDQSRLDGVVLKAAAFTNLGRDHMDYHPTIEHYMAAKMRLFQVLLPKGAPAVIFADDEWSAEAVRVATEAGHDVRTVGRAGNFLTLKRVEHFRHKQTAEIHHNGAIYEVDLPLAGDFQIANALVAAGLAISTGVSVETTMKALEKLQGAAGRLELVAQAKGGALAYVDYAHKPDALENVLKSVRPFTSGRIIAVFGCGGDRDKGKRPIMGEIANRLADIVIVTDDNPRSEVAATIRSEVMAATPRGIEIADRKQAIRAAVAMLATGDTLIVAGKGHEQGQIVGSVTLPFSDHAEILNAMEEFHP</sequence>
<dbReference type="GO" id="GO:0000287">
    <property type="term" value="F:magnesium ion binding"/>
    <property type="evidence" value="ECO:0007669"/>
    <property type="project" value="UniProtKB-UniRule"/>
</dbReference>
<protein>
    <recommendedName>
        <fullName evidence="7">UDP-N-acetylmuramoyl-L-alanyl-D-glutamate--2,6-diaminopimelate ligase</fullName>
        <ecNumber evidence="7">6.3.2.13</ecNumber>
    </recommendedName>
    <alternativeName>
        <fullName evidence="7">Meso-A2pm-adding enzyme</fullName>
    </alternativeName>
    <alternativeName>
        <fullName evidence="7">Meso-diaminopimelate-adding enzyme</fullName>
    </alternativeName>
    <alternativeName>
        <fullName evidence="7">UDP-MurNAc-L-Ala-D-Glu:meso-diaminopimelate ligase</fullName>
    </alternativeName>
    <alternativeName>
        <fullName evidence="7">UDP-MurNAc-tripeptide synthetase</fullName>
    </alternativeName>
    <alternativeName>
        <fullName evidence="7">UDP-N-acetylmuramyl-tripeptide synthetase</fullName>
    </alternativeName>
</protein>
<keyword evidence="13" id="KW-1185">Reference proteome</keyword>
<feature type="binding site" evidence="7">
    <location>
        <position position="459"/>
    </location>
    <ligand>
        <name>meso-2,6-diaminopimelate</name>
        <dbReference type="ChEBI" id="CHEBI:57791"/>
    </ligand>
</feature>
<evidence type="ECO:0000259" key="9">
    <source>
        <dbReference type="Pfam" id="PF01225"/>
    </source>
</evidence>